<dbReference type="EMBL" id="WBMP01000009">
    <property type="protein sequence ID" value="KAE8545351.1"/>
    <property type="molecule type" value="Genomic_DNA"/>
</dbReference>
<comment type="caution">
    <text evidence="2">The sequence shown here is derived from an EMBL/GenBank/DDBJ whole genome shotgun (WGS) entry which is preliminary data.</text>
</comment>
<feature type="compositionally biased region" description="Basic and acidic residues" evidence="1">
    <location>
        <begin position="49"/>
        <end position="63"/>
    </location>
</feature>
<accession>A0A833JRR2</accession>
<gene>
    <name evidence="2" type="ORF">F6453_2323</name>
</gene>
<dbReference type="Proteomes" id="UP000469950">
    <property type="component" value="Unassembled WGS sequence"/>
</dbReference>
<evidence type="ECO:0000256" key="1">
    <source>
        <dbReference type="SAM" id="MobiDB-lite"/>
    </source>
</evidence>
<name>A0A833JRR2_MARNT</name>
<evidence type="ECO:0000313" key="3">
    <source>
        <dbReference type="Proteomes" id="UP000469950"/>
    </source>
</evidence>
<dbReference type="RefSeq" id="WP_153740912.1">
    <property type="nucleotide sequence ID" value="NZ_WBMP01000009.1"/>
</dbReference>
<sequence length="78" mass="9020">MAVRFLRDYTVQDRERTTYAKDEVRDDLSPESQEHFVSRNVAVYVEAGQRKPEPAITEEKAEQPAKPARRKQGKRTAS</sequence>
<proteinExistence type="predicted"/>
<protein>
    <submittedName>
        <fullName evidence="2">Uncharacterized protein</fullName>
    </submittedName>
</protein>
<reference evidence="2 3" key="1">
    <citation type="submission" date="2019-10" db="EMBL/GenBank/DDBJ databases">
        <title>Draft genome sequence of Marinobacter hydrocarbonoclasticus NCT7M from the microbiome of the marine copepod.</title>
        <authorList>
            <person name="Nuttall R."/>
            <person name="Sharma G."/>
            <person name="Moisander P."/>
        </authorList>
    </citation>
    <scope>NUCLEOTIDE SEQUENCE [LARGE SCALE GENOMIC DNA]</scope>
    <source>
        <strain evidence="2 3">NCT7M</strain>
    </source>
</reference>
<evidence type="ECO:0000313" key="2">
    <source>
        <dbReference type="EMBL" id="KAE8545351.1"/>
    </source>
</evidence>
<feature type="compositionally biased region" description="Basic residues" evidence="1">
    <location>
        <begin position="67"/>
        <end position="78"/>
    </location>
</feature>
<dbReference type="AlphaFoldDB" id="A0A833JRR2"/>
<organism evidence="2 3">
    <name type="scientific">Marinobacter nauticus</name>
    <name type="common">Marinobacter hydrocarbonoclasticus</name>
    <name type="synonym">Marinobacter aquaeolei</name>
    <dbReference type="NCBI Taxonomy" id="2743"/>
    <lineage>
        <taxon>Bacteria</taxon>
        <taxon>Pseudomonadati</taxon>
        <taxon>Pseudomonadota</taxon>
        <taxon>Gammaproteobacteria</taxon>
        <taxon>Pseudomonadales</taxon>
        <taxon>Marinobacteraceae</taxon>
        <taxon>Marinobacter</taxon>
    </lineage>
</organism>
<feature type="region of interest" description="Disordered" evidence="1">
    <location>
        <begin position="49"/>
        <end position="78"/>
    </location>
</feature>